<evidence type="ECO:0000313" key="2">
    <source>
        <dbReference type="Proteomes" id="UP001320706"/>
    </source>
</evidence>
<protein>
    <submittedName>
        <fullName evidence="1">Oligomeric, coiled-coil, peripheral membrane protein</fullName>
    </submittedName>
</protein>
<accession>A0ACC3S545</accession>
<sequence length="1570" mass="173930">MSLVIYVAHSGQKLQVDAARVSSLDALRSWVSQNAAIQPSKQVFLTGKGKQVRAQTLLTEAEIYVFDSSLLSSPSPNAPKKPASHIAEPDPYEPGNPPDTLASQTDLQSWQALFKDRRSWATNLRENCAGLADQAQQYTEEQAIIERSLNVAVYSLQVHTKSAEQKYAAAEAWADESLREQEAHMDNWEADLERLAQIPANGEFAKFIQGQNASSRRSSASTTLQSFVDLAQVRKAAGSAQDIMTSFAQRVVDLRSSLEATGKQSDDLLNAVEQMQTRSSVAGSEEPPRLMEEIDIILKKMNSDFEHVNSLPKNAQSVSQASKMALLHTRNYLPNLSEYCAEMNDLLARTVDKRNSTAETAMQHMQTLASVESRLSKAYADIKALEVPQDEQQAFNTLNIVSRLPYVYGSLLVEAVRRREWVEKMKKDASTLAEEVATYKEEEERRRKKWFNSIDDVIKPEVLKSKALGMDVNLKAEEDEWPAVTRQDVQDYLDMLSDAEIPQQVLQDLERSLRSLNQPTKKQVKHAKAFKNGSMHEAAFGSTSLMLRGEDEYKVLRDATIKLEEELRGQKSRVRKLEDLLHRQTHMSRVSTGDVFRPQMELMSEPQTPNFPTPRQSEEFLRQESLKSRRRSSNLASEEKKLAKRVVSLEADLQAAKDYCATLEKEVQGREQVDADGKRQIEEANSTKKDIMENMEAQQREFTEERRNLEQELGQARSKIEEIEDEMDRLLGSRDNVDARTKALEAELEKVKSGAVRDLKRMSEELQAAMDAKAEAEQAMSTMREVVEEERKAQLEQAAMLTAAHTHLSPGNEPPEKFTSLASALEDLARRSAAHVRELSEAVAIAKSENDSLRSQQESQAESLAKQVAKQSELEDQFAQLCEEASSEKAKASSLAVQLDEDREQLRMLRSKFADGETDADVLRQRVTEEEAKVGELSEQLAETKSHANALDVELMRVQNKLNTAQIAAKAASERLNARSTRSKEISQRLYAQNARLLRLLESLGFAVTHQDSRMVIERASKVAASTTLTDPAGGVSLSSPPPTRKPSYTSEDPAGLAFLHWSDSATATDEESQYASFIQHISFFSTETFSEAIAKRLRDFEYTARKWQKEARSYKEKSHRFQAEAHAKIAVRDFKEGDLALFLPTKGKHQGAWAAFNINAPHHFLREREGMALGRREWLVARISKVEERIVNYSKDMSAAASAASDGRSIGDASSAAVSFDDNENPFDLSDGLTWYLVHAAEEKAGAPTTPGLGKSTVAAANVDARGSIRGKKKGDDASRTLNKSLDSRRSSSGSKKSVAGAMVPTLAGASAGASPVVGSLEDRTPVGLGGRGRSDEHAAATVTGNMGAGLGIIDEPTPTPPPPRQQQQQQQSQGQDQHSLQGNKDLLDILFKATVLLVFPMYPVLELIFRLRGTMVRCWRPRTSRQPDSDLPLPQQAGASTPRQTSMPWPGTCQSLPPDLVTRRLPLPLLIASIAGAHVATASGSEPLYLAPNNMLLGIDNGTAWVTKAGQGFVLWSHQVMAQEPVRISSGENVNLMRTNESATAPQDPVCSKVMEFPMRGYGQGKTY</sequence>
<evidence type="ECO:0000313" key="1">
    <source>
        <dbReference type="EMBL" id="KAK8192585.1"/>
    </source>
</evidence>
<proteinExistence type="predicted"/>
<name>A0ACC3S545_9PEZI</name>
<comment type="caution">
    <text evidence="1">The sequence shown here is derived from an EMBL/GenBank/DDBJ whole genome shotgun (WGS) entry which is preliminary data.</text>
</comment>
<reference evidence="1" key="1">
    <citation type="submission" date="2024-02" db="EMBL/GenBank/DDBJ databases">
        <title>Metagenome Assembled Genome of Zalaria obscura JY119.</title>
        <authorList>
            <person name="Vighnesh L."/>
            <person name="Jagadeeshwari U."/>
            <person name="Venkata Ramana C."/>
            <person name="Sasikala C."/>
        </authorList>
    </citation>
    <scope>NUCLEOTIDE SEQUENCE</scope>
    <source>
        <strain evidence="1">JY119</strain>
    </source>
</reference>
<gene>
    <name evidence="1" type="primary">ATG11</name>
    <name evidence="1" type="ORF">M8818_007755</name>
</gene>
<dbReference type="Proteomes" id="UP001320706">
    <property type="component" value="Unassembled WGS sequence"/>
</dbReference>
<keyword evidence="2" id="KW-1185">Reference proteome</keyword>
<dbReference type="EMBL" id="JAMKPW020000044">
    <property type="protein sequence ID" value="KAK8192585.1"/>
    <property type="molecule type" value="Genomic_DNA"/>
</dbReference>
<organism evidence="1 2">
    <name type="scientific">Zalaria obscura</name>
    <dbReference type="NCBI Taxonomy" id="2024903"/>
    <lineage>
        <taxon>Eukaryota</taxon>
        <taxon>Fungi</taxon>
        <taxon>Dikarya</taxon>
        <taxon>Ascomycota</taxon>
        <taxon>Pezizomycotina</taxon>
        <taxon>Dothideomycetes</taxon>
        <taxon>Dothideomycetidae</taxon>
        <taxon>Dothideales</taxon>
        <taxon>Zalariaceae</taxon>
        <taxon>Zalaria</taxon>
    </lineage>
</organism>